<evidence type="ECO:0000256" key="1">
    <source>
        <dbReference type="ARBA" id="ARBA00007825"/>
    </source>
</evidence>
<feature type="signal peptide" evidence="4">
    <location>
        <begin position="1"/>
        <end position="18"/>
    </location>
</feature>
<sequence length="237" mass="26173">MLSLIYISFLCTWSSSTAFARAAAQPNLLKSLGSTTDSKRQLLQTSCKVTSKDIEGPFYKRNAPIQQITPALVPQVCKNNVANDRLILNGTIRQISDGNPCGKPTRAVLDVWQANADGEYSDHSALSTDFACRTRLVTNHDGIFTFSSIFPGRYDDGGFRPAHIHFQITPLDLNDRAIGKTLTTQMYFAQDHFLKPHDSCAMCSSDDPTLITHVSHQTDIKTFVGTWDVLLSSDDAN</sequence>
<dbReference type="InterPro" id="IPR000627">
    <property type="entry name" value="Intradiol_dOase_C"/>
</dbReference>
<dbReference type="EMBL" id="MTYJ01000148">
    <property type="protein sequence ID" value="OQV12292.1"/>
    <property type="molecule type" value="Genomic_DNA"/>
</dbReference>
<protein>
    <recommendedName>
        <fullName evidence="5">Intradiol ring-cleavage dioxygenases domain-containing protein</fullName>
    </recommendedName>
</protein>
<comment type="caution">
    <text evidence="6">The sequence shown here is derived from an EMBL/GenBank/DDBJ whole genome shotgun (WGS) entry which is preliminary data.</text>
</comment>
<accession>A0A1W0WAU5</accession>
<evidence type="ECO:0000313" key="7">
    <source>
        <dbReference type="Proteomes" id="UP000192578"/>
    </source>
</evidence>
<feature type="domain" description="Intradiol ring-cleavage dioxygenases" evidence="5">
    <location>
        <begin position="54"/>
        <end position="231"/>
    </location>
</feature>
<reference evidence="7" key="1">
    <citation type="submission" date="2017-01" db="EMBL/GenBank/DDBJ databases">
        <title>Comparative genomics of anhydrobiosis in the tardigrade Hypsibius dujardini.</title>
        <authorList>
            <person name="Yoshida Y."/>
            <person name="Koutsovoulos G."/>
            <person name="Laetsch D."/>
            <person name="Stevens L."/>
            <person name="Kumar S."/>
            <person name="Horikawa D."/>
            <person name="Ishino K."/>
            <person name="Komine S."/>
            <person name="Tomita M."/>
            <person name="Blaxter M."/>
            <person name="Arakawa K."/>
        </authorList>
    </citation>
    <scope>NUCLEOTIDE SEQUENCE [LARGE SCALE GENOMIC DNA]</scope>
    <source>
        <strain evidence="7">Z151</strain>
    </source>
</reference>
<evidence type="ECO:0000313" key="6">
    <source>
        <dbReference type="EMBL" id="OQV12292.1"/>
    </source>
</evidence>
<keyword evidence="7" id="KW-1185">Reference proteome</keyword>
<dbReference type="SUPFAM" id="SSF49482">
    <property type="entry name" value="Aromatic compound dioxygenase"/>
    <property type="match status" value="1"/>
</dbReference>
<dbReference type="Pfam" id="PF00775">
    <property type="entry name" value="Dioxygenase_C"/>
    <property type="match status" value="1"/>
</dbReference>
<evidence type="ECO:0000259" key="5">
    <source>
        <dbReference type="Pfam" id="PF00775"/>
    </source>
</evidence>
<dbReference type="Gene3D" id="2.60.130.10">
    <property type="entry name" value="Aromatic compound dioxygenase"/>
    <property type="match status" value="1"/>
</dbReference>
<dbReference type="InterPro" id="IPR015889">
    <property type="entry name" value="Intradiol_dOase_core"/>
</dbReference>
<dbReference type="OrthoDB" id="5238185at2759"/>
<dbReference type="PANTHER" id="PTHR33711:SF10">
    <property type="entry name" value="INTRADIOL RING-CLEAVAGE DIOXYGENASES DOMAIN-CONTAINING PROTEIN"/>
    <property type="match status" value="1"/>
</dbReference>
<feature type="chain" id="PRO_5012935581" description="Intradiol ring-cleavage dioxygenases domain-containing protein" evidence="4">
    <location>
        <begin position="19"/>
        <end position="237"/>
    </location>
</feature>
<dbReference type="GO" id="GO:0016702">
    <property type="term" value="F:oxidoreductase activity, acting on single donors with incorporation of molecular oxygen, incorporation of two atoms of oxygen"/>
    <property type="evidence" value="ECO:0007669"/>
    <property type="project" value="InterPro"/>
</dbReference>
<dbReference type="AlphaFoldDB" id="A0A1W0WAU5"/>
<keyword evidence="4" id="KW-0732">Signal</keyword>
<proteinExistence type="inferred from homology"/>
<evidence type="ECO:0000256" key="4">
    <source>
        <dbReference type="SAM" id="SignalP"/>
    </source>
</evidence>
<dbReference type="Proteomes" id="UP000192578">
    <property type="component" value="Unassembled WGS sequence"/>
</dbReference>
<organism evidence="6 7">
    <name type="scientific">Hypsibius exemplaris</name>
    <name type="common">Freshwater tardigrade</name>
    <dbReference type="NCBI Taxonomy" id="2072580"/>
    <lineage>
        <taxon>Eukaryota</taxon>
        <taxon>Metazoa</taxon>
        <taxon>Ecdysozoa</taxon>
        <taxon>Tardigrada</taxon>
        <taxon>Eutardigrada</taxon>
        <taxon>Parachela</taxon>
        <taxon>Hypsibioidea</taxon>
        <taxon>Hypsibiidae</taxon>
        <taxon>Hypsibius</taxon>
    </lineage>
</organism>
<keyword evidence="3" id="KW-0560">Oxidoreductase</keyword>
<dbReference type="PANTHER" id="PTHR33711">
    <property type="entry name" value="DIOXYGENASE, PUTATIVE (AFU_ORTHOLOGUE AFUA_2G02910)-RELATED"/>
    <property type="match status" value="1"/>
</dbReference>
<keyword evidence="2" id="KW-0223">Dioxygenase</keyword>
<dbReference type="InterPro" id="IPR050770">
    <property type="entry name" value="Intradiol_RC_Dioxygenase"/>
</dbReference>
<evidence type="ECO:0000256" key="2">
    <source>
        <dbReference type="ARBA" id="ARBA00022964"/>
    </source>
</evidence>
<gene>
    <name evidence="6" type="ORF">BV898_13404</name>
</gene>
<evidence type="ECO:0000256" key="3">
    <source>
        <dbReference type="ARBA" id="ARBA00023002"/>
    </source>
</evidence>
<name>A0A1W0WAU5_HYPEX</name>
<dbReference type="CDD" id="cd00421">
    <property type="entry name" value="intradiol_dioxygenase"/>
    <property type="match status" value="1"/>
</dbReference>
<comment type="similarity">
    <text evidence="1">Belongs to the intradiol ring-cleavage dioxygenase family.</text>
</comment>
<dbReference type="GO" id="GO:0008199">
    <property type="term" value="F:ferric iron binding"/>
    <property type="evidence" value="ECO:0007669"/>
    <property type="project" value="InterPro"/>
</dbReference>